<reference evidence="2" key="1">
    <citation type="submission" date="2021-03" db="EMBL/GenBank/DDBJ databases">
        <authorList>
            <person name="Jaffe A."/>
        </authorList>
    </citation>
    <scope>NUCLEOTIDE SEQUENCE</scope>
    <source>
        <strain evidence="2">RIFCSPHIGHO2_01_FULL_GW2011_AR10_43_9</strain>
    </source>
</reference>
<dbReference type="Gene3D" id="3.40.50.2000">
    <property type="entry name" value="Glycogen Phosphorylase B"/>
    <property type="match status" value="2"/>
</dbReference>
<dbReference type="InterPro" id="IPR029767">
    <property type="entry name" value="WecB-like"/>
</dbReference>
<proteinExistence type="predicted"/>
<dbReference type="EMBL" id="JAGVWF010000065">
    <property type="protein sequence ID" value="MBS3059666.1"/>
    <property type="molecule type" value="Genomic_DNA"/>
</dbReference>
<dbReference type="InterPro" id="IPR003331">
    <property type="entry name" value="UDP_GlcNAc_Epimerase_2_dom"/>
</dbReference>
<dbReference type="GO" id="GO:0006047">
    <property type="term" value="P:UDP-N-acetylglucosamine metabolic process"/>
    <property type="evidence" value="ECO:0007669"/>
    <property type="project" value="InterPro"/>
</dbReference>
<name>A0A8T4L9P3_9ARCH</name>
<dbReference type="CDD" id="cd03786">
    <property type="entry name" value="GTB_UDP-GlcNAc_2-Epimerase"/>
    <property type="match status" value="1"/>
</dbReference>
<dbReference type="GO" id="GO:0004553">
    <property type="term" value="F:hydrolase activity, hydrolyzing O-glycosyl compounds"/>
    <property type="evidence" value="ECO:0007669"/>
    <property type="project" value="InterPro"/>
</dbReference>
<dbReference type="EC" id="3.2.1.183" evidence="2"/>
<feature type="domain" description="UDP-N-acetylglucosamine 2-epimerase" evidence="1">
    <location>
        <begin position="22"/>
        <end position="367"/>
    </location>
</feature>
<evidence type="ECO:0000259" key="1">
    <source>
        <dbReference type="Pfam" id="PF02350"/>
    </source>
</evidence>
<dbReference type="Proteomes" id="UP000683213">
    <property type="component" value="Unassembled WGS sequence"/>
</dbReference>
<protein>
    <submittedName>
        <fullName evidence="2">UDP-N-acetylglucosamine 2-epimerase (Hydrolyzing)</fullName>
        <ecNumber evidence="2">3.2.1.183</ecNumber>
    </submittedName>
</protein>
<dbReference type="SUPFAM" id="SSF53756">
    <property type="entry name" value="UDP-Glycosyltransferase/glycogen phosphorylase"/>
    <property type="match status" value="1"/>
</dbReference>
<dbReference type="NCBIfam" id="TIGR03568">
    <property type="entry name" value="NeuC_NnaA"/>
    <property type="match status" value="1"/>
</dbReference>
<reference evidence="2" key="2">
    <citation type="submission" date="2021-05" db="EMBL/GenBank/DDBJ databases">
        <title>Protein family content uncovers lineage relationships and bacterial pathway maintenance mechanisms in DPANN archaea.</title>
        <authorList>
            <person name="Castelle C.J."/>
            <person name="Meheust R."/>
            <person name="Jaffe A.L."/>
            <person name="Seitz K."/>
            <person name="Gong X."/>
            <person name="Baker B.J."/>
            <person name="Banfield J.F."/>
        </authorList>
    </citation>
    <scope>NUCLEOTIDE SEQUENCE</scope>
    <source>
        <strain evidence="2">RIFCSPHIGHO2_01_FULL_GW2011_AR10_43_9</strain>
    </source>
</reference>
<dbReference type="PANTHER" id="PTHR43174:SF3">
    <property type="entry name" value="UDP-N-ACETYLGLUCOSAMINE 2-EPIMERASE"/>
    <property type="match status" value="1"/>
</dbReference>
<comment type="caution">
    <text evidence="2">The sequence shown here is derived from an EMBL/GenBank/DDBJ whole genome shotgun (WGS) entry which is preliminary data.</text>
</comment>
<evidence type="ECO:0000313" key="2">
    <source>
        <dbReference type="EMBL" id="MBS3059666.1"/>
    </source>
</evidence>
<sequence length="382" mass="42572">MKKVCVTTGSRSDYGILSQVMKEIRKSKELELEIVAAGSHLEETFGYTYKEIERDGFIIDKKVRIPLAFSSNKEMASATGEAVRGFSEAFSEIKPDLVLVLGDRFEVFAAVIAAYYQLIPVAHIHGGDKSTGGSLDDSVRHAITKLSQIHFVASRKSFERVKKLGEEEHRIHLVGSPAVDMILSTKKISREELNKKFGLKNEPYTVVIQHPITSNVGEAGAQMRETMEAVKSIGLQAVVVYPNADAGGKKIIEEIEKYSKLPFVKVFKSVPFKDYVQLLMHSSCLVGNSSGALIETPSLHIPAVNIGPRQNEREKSENVIDAPHDRREIEAAIRKALFDKEFKKKVENCRNPYGIGKSSKKIVEILEKTEINEGLIRKKLAY</sequence>
<accession>A0A8T4L9P3</accession>
<keyword evidence="2" id="KW-0326">Glycosidase</keyword>
<gene>
    <name evidence="2" type="primary">neuC</name>
    <name evidence="2" type="ORF">J4224_04545</name>
</gene>
<dbReference type="InterPro" id="IPR020004">
    <property type="entry name" value="UDP-GlcNAc_Epase"/>
</dbReference>
<keyword evidence="2" id="KW-0378">Hydrolase</keyword>
<organism evidence="2 3">
    <name type="scientific">Candidatus Iainarchaeum sp</name>
    <dbReference type="NCBI Taxonomy" id="3101447"/>
    <lineage>
        <taxon>Archaea</taxon>
        <taxon>Candidatus Iainarchaeota</taxon>
        <taxon>Candidatus Iainarchaeia</taxon>
        <taxon>Candidatus Iainarchaeales</taxon>
        <taxon>Candidatus Iainarchaeaceae</taxon>
        <taxon>Candidatus Iainarchaeum</taxon>
    </lineage>
</organism>
<dbReference type="PANTHER" id="PTHR43174">
    <property type="entry name" value="UDP-N-ACETYLGLUCOSAMINE 2-EPIMERASE"/>
    <property type="match status" value="1"/>
</dbReference>
<dbReference type="AlphaFoldDB" id="A0A8T4L9P3"/>
<dbReference type="Pfam" id="PF02350">
    <property type="entry name" value="Epimerase_2"/>
    <property type="match status" value="1"/>
</dbReference>
<evidence type="ECO:0000313" key="3">
    <source>
        <dbReference type="Proteomes" id="UP000683213"/>
    </source>
</evidence>